<keyword evidence="1" id="KW-0472">Membrane</keyword>
<dbReference type="RefSeq" id="WP_005334885.1">
    <property type="nucleotide sequence ID" value="NZ_BTHH01000017.1"/>
</dbReference>
<feature type="transmembrane region" description="Helical" evidence="1">
    <location>
        <begin position="7"/>
        <end position="26"/>
    </location>
</feature>
<proteinExistence type="predicted"/>
<dbReference type="AlphaFoldDB" id="A0A174D5Q5"/>
<keyword evidence="1" id="KW-0812">Transmembrane</keyword>
<evidence type="ECO:0000313" key="2">
    <source>
        <dbReference type="EMBL" id="CUO20961.1"/>
    </source>
</evidence>
<protein>
    <submittedName>
        <fullName evidence="2">Uncharacterized protein</fullName>
    </submittedName>
</protein>
<accession>A0A174D5Q5</accession>
<keyword evidence="1" id="KW-1133">Transmembrane helix</keyword>
<reference evidence="2 3" key="1">
    <citation type="submission" date="2015-09" db="EMBL/GenBank/DDBJ databases">
        <authorList>
            <consortium name="Pathogen Informatics"/>
        </authorList>
    </citation>
    <scope>NUCLEOTIDE SEQUENCE [LARGE SCALE GENOMIC DNA]</scope>
    <source>
        <strain evidence="2 3">2789STDY5834863</strain>
    </source>
</reference>
<dbReference type="Proteomes" id="UP000095431">
    <property type="component" value="Unassembled WGS sequence"/>
</dbReference>
<organism evidence="2 3">
    <name type="scientific">Blautia wexlerae</name>
    <dbReference type="NCBI Taxonomy" id="418240"/>
    <lineage>
        <taxon>Bacteria</taxon>
        <taxon>Bacillati</taxon>
        <taxon>Bacillota</taxon>
        <taxon>Clostridia</taxon>
        <taxon>Lachnospirales</taxon>
        <taxon>Lachnospiraceae</taxon>
        <taxon>Blautia</taxon>
    </lineage>
</organism>
<dbReference type="EMBL" id="CYZN01000013">
    <property type="protein sequence ID" value="CUO20961.1"/>
    <property type="molecule type" value="Genomic_DNA"/>
</dbReference>
<dbReference type="GeneID" id="92826429"/>
<gene>
    <name evidence="2" type="ORF">ERS852478_02146</name>
</gene>
<evidence type="ECO:0000256" key="1">
    <source>
        <dbReference type="SAM" id="Phobius"/>
    </source>
</evidence>
<name>A0A174D5Q5_9FIRM</name>
<sequence length="137" mass="15706">MIRKRTIIIVITILLLLAGILFYLQWGRQMDVSSSSGSGSDNHYELRVSVILNTLVVTDQQKCAEQIFEKCRDNSFHSVRFSYDIQIPHALSVTVYKNQKDAESGNSAFSFSYRQENQIDGTYNIVDNPEKFTLEMD</sequence>
<evidence type="ECO:0000313" key="3">
    <source>
        <dbReference type="Proteomes" id="UP000095431"/>
    </source>
</evidence>